<evidence type="ECO:0000313" key="3">
    <source>
        <dbReference type="Proteomes" id="UP000001070"/>
    </source>
</evidence>
<dbReference type="InterPro" id="IPR027817">
    <property type="entry name" value="Costars_dom"/>
</dbReference>
<evidence type="ECO:0000313" key="2">
    <source>
        <dbReference type="EMBL" id="EDV97660.1"/>
    </source>
</evidence>
<dbReference type="PANTHER" id="PTHR22739:SF7">
    <property type="entry name" value="EG:152A3.3 PROTEIN-RELATED"/>
    <property type="match status" value="1"/>
</dbReference>
<gene>
    <name evidence="2" type="primary">Dgri\GH16995</name>
    <name evidence="2" type="ORF">Dgri_GH16995</name>
</gene>
<dbReference type="SMART" id="SM01283">
    <property type="entry name" value="Costars"/>
    <property type="match status" value="1"/>
</dbReference>
<organism evidence="3">
    <name type="scientific">Drosophila grimshawi</name>
    <name type="common">Hawaiian fruit fly</name>
    <name type="synonym">Idiomyia grimshawi</name>
    <dbReference type="NCBI Taxonomy" id="7222"/>
    <lineage>
        <taxon>Eukaryota</taxon>
        <taxon>Metazoa</taxon>
        <taxon>Ecdysozoa</taxon>
        <taxon>Arthropoda</taxon>
        <taxon>Hexapoda</taxon>
        <taxon>Insecta</taxon>
        <taxon>Pterygota</taxon>
        <taxon>Neoptera</taxon>
        <taxon>Endopterygota</taxon>
        <taxon>Diptera</taxon>
        <taxon>Brachycera</taxon>
        <taxon>Muscomorpha</taxon>
        <taxon>Ephydroidea</taxon>
        <taxon>Drosophilidae</taxon>
        <taxon>Drosophila</taxon>
        <taxon>Hawaiian Drosophila</taxon>
    </lineage>
</organism>
<dbReference type="eggNOG" id="KOG3376">
    <property type="taxonomic scope" value="Eukaryota"/>
</dbReference>
<dbReference type="GO" id="GO:0035025">
    <property type="term" value="P:positive regulation of Rho protein signal transduction"/>
    <property type="evidence" value="ECO:0007669"/>
    <property type="project" value="InterPro"/>
</dbReference>
<sequence>MAEQDSHEDGNSVSSRITLFNNHVEEHMQWQRINPFAHCSVRDMPKRSIQKEQYGTAPAGSLSEQRALQAQVLSLQEILQLCELVNEKGGNDSTDETAEVSLKFGELFELYSHISDKLLGTLLCARKHNYVDFEGETLFQGRDDTQTVRLVRPFDQLRQDLVSKIESLRCISVEKTEPEEHPELCGAHFS</sequence>
<dbReference type="FunCoup" id="B4IYI7">
    <property type="interactions" value="1"/>
</dbReference>
<dbReference type="PhylomeDB" id="B4IYI7"/>
<dbReference type="EMBL" id="CH916366">
    <property type="protein sequence ID" value="EDV97660.1"/>
    <property type="molecule type" value="Genomic_DNA"/>
</dbReference>
<dbReference type="GO" id="GO:0003779">
    <property type="term" value="F:actin binding"/>
    <property type="evidence" value="ECO:0007669"/>
    <property type="project" value="InterPro"/>
</dbReference>
<dbReference type="PANTHER" id="PTHR22739">
    <property type="entry name" value="STRIATED MUSCLE ACTIVATOR OF RHO-DEPENDENT SIGNALING-RELATED"/>
    <property type="match status" value="1"/>
</dbReference>
<dbReference type="OMA" id="QNWMMIN"/>
<dbReference type="Gene3D" id="1.10.10.1540">
    <property type="entry name" value="Costar domain"/>
    <property type="match status" value="1"/>
</dbReference>
<dbReference type="InterPro" id="IPR026111">
    <property type="entry name" value="Abra"/>
</dbReference>
<proteinExistence type="predicted"/>
<dbReference type="GO" id="GO:0045944">
    <property type="term" value="P:positive regulation of transcription by RNA polymerase II"/>
    <property type="evidence" value="ECO:0007669"/>
    <property type="project" value="TreeGrafter"/>
</dbReference>
<keyword evidence="3" id="KW-1185">Reference proteome</keyword>
<dbReference type="HOGENOM" id="CLU_062244_1_0_1"/>
<accession>B4IYI7</accession>
<protein>
    <submittedName>
        <fullName evidence="2">GH16995</fullName>
    </submittedName>
</protein>
<dbReference type="Pfam" id="PF14705">
    <property type="entry name" value="Costars"/>
    <property type="match status" value="1"/>
</dbReference>
<dbReference type="AlphaFoldDB" id="B4IYI7"/>
<dbReference type="KEGG" id="dgr:6556515"/>
<feature type="domain" description="Costars" evidence="1">
    <location>
        <begin position="72"/>
        <end position="151"/>
    </location>
</feature>
<name>B4IYI7_DROGR</name>
<dbReference type="Proteomes" id="UP000001070">
    <property type="component" value="Unassembled WGS sequence"/>
</dbReference>
<dbReference type="InParanoid" id="B4IYI7"/>
<evidence type="ECO:0000259" key="1">
    <source>
        <dbReference type="SMART" id="SM01283"/>
    </source>
</evidence>
<dbReference type="GO" id="GO:0030017">
    <property type="term" value="C:sarcomere"/>
    <property type="evidence" value="ECO:0007669"/>
    <property type="project" value="TreeGrafter"/>
</dbReference>
<reference evidence="2 3" key="1">
    <citation type="journal article" date="2007" name="Nature">
        <title>Evolution of genes and genomes on the Drosophila phylogeny.</title>
        <authorList>
            <consortium name="Drosophila 12 Genomes Consortium"/>
            <person name="Clark A.G."/>
            <person name="Eisen M.B."/>
            <person name="Smith D.R."/>
            <person name="Bergman C.M."/>
            <person name="Oliver B."/>
            <person name="Markow T.A."/>
            <person name="Kaufman T.C."/>
            <person name="Kellis M."/>
            <person name="Gelbart W."/>
            <person name="Iyer V.N."/>
            <person name="Pollard D.A."/>
            <person name="Sackton T.B."/>
            <person name="Larracuente A.M."/>
            <person name="Singh N.D."/>
            <person name="Abad J.P."/>
            <person name="Abt D.N."/>
            <person name="Adryan B."/>
            <person name="Aguade M."/>
            <person name="Akashi H."/>
            <person name="Anderson W.W."/>
            <person name="Aquadro C.F."/>
            <person name="Ardell D.H."/>
            <person name="Arguello R."/>
            <person name="Artieri C.G."/>
            <person name="Barbash D.A."/>
            <person name="Barker D."/>
            <person name="Barsanti P."/>
            <person name="Batterham P."/>
            <person name="Batzoglou S."/>
            <person name="Begun D."/>
            <person name="Bhutkar A."/>
            <person name="Blanco E."/>
            <person name="Bosak S.A."/>
            <person name="Bradley R.K."/>
            <person name="Brand A.D."/>
            <person name="Brent M.R."/>
            <person name="Brooks A.N."/>
            <person name="Brown R.H."/>
            <person name="Butlin R.K."/>
            <person name="Caggese C."/>
            <person name="Calvi B.R."/>
            <person name="Bernardo de Carvalho A."/>
            <person name="Caspi A."/>
            <person name="Castrezana S."/>
            <person name="Celniker S.E."/>
            <person name="Chang J.L."/>
            <person name="Chapple C."/>
            <person name="Chatterji S."/>
            <person name="Chinwalla A."/>
            <person name="Civetta A."/>
            <person name="Clifton S.W."/>
            <person name="Comeron J.M."/>
            <person name="Costello J.C."/>
            <person name="Coyne J.A."/>
            <person name="Daub J."/>
            <person name="David R.G."/>
            <person name="Delcher A.L."/>
            <person name="Delehaunty K."/>
            <person name="Do C.B."/>
            <person name="Ebling H."/>
            <person name="Edwards K."/>
            <person name="Eickbush T."/>
            <person name="Evans J.D."/>
            <person name="Filipski A."/>
            <person name="Findeiss S."/>
            <person name="Freyhult E."/>
            <person name="Fulton L."/>
            <person name="Fulton R."/>
            <person name="Garcia A.C."/>
            <person name="Gardiner A."/>
            <person name="Garfield D.A."/>
            <person name="Garvin B.E."/>
            <person name="Gibson G."/>
            <person name="Gilbert D."/>
            <person name="Gnerre S."/>
            <person name="Godfrey J."/>
            <person name="Good R."/>
            <person name="Gotea V."/>
            <person name="Gravely B."/>
            <person name="Greenberg A.J."/>
            <person name="Griffiths-Jones S."/>
            <person name="Gross S."/>
            <person name="Guigo R."/>
            <person name="Gustafson E.A."/>
            <person name="Haerty W."/>
            <person name="Hahn M.W."/>
            <person name="Halligan D.L."/>
            <person name="Halpern A.L."/>
            <person name="Halter G.M."/>
            <person name="Han M.V."/>
            <person name="Heger A."/>
            <person name="Hillier L."/>
            <person name="Hinrichs A.S."/>
            <person name="Holmes I."/>
            <person name="Hoskins R.A."/>
            <person name="Hubisz M.J."/>
            <person name="Hultmark D."/>
            <person name="Huntley M.A."/>
            <person name="Jaffe D.B."/>
            <person name="Jagadeeshan S."/>
            <person name="Jeck W.R."/>
            <person name="Johnson J."/>
            <person name="Jones C.D."/>
            <person name="Jordan W.C."/>
            <person name="Karpen G.H."/>
            <person name="Kataoka E."/>
            <person name="Keightley P.D."/>
            <person name="Kheradpour P."/>
            <person name="Kirkness E.F."/>
            <person name="Koerich L.B."/>
            <person name="Kristiansen K."/>
            <person name="Kudrna D."/>
            <person name="Kulathinal R.J."/>
            <person name="Kumar S."/>
            <person name="Kwok R."/>
            <person name="Lander E."/>
            <person name="Langley C.H."/>
            <person name="Lapoint R."/>
            <person name="Lazzaro B.P."/>
            <person name="Lee S.J."/>
            <person name="Levesque L."/>
            <person name="Li R."/>
            <person name="Lin C.F."/>
            <person name="Lin M.F."/>
            <person name="Lindblad-Toh K."/>
            <person name="Llopart A."/>
            <person name="Long M."/>
            <person name="Low L."/>
            <person name="Lozovsky E."/>
            <person name="Lu J."/>
            <person name="Luo M."/>
            <person name="Machado C.A."/>
            <person name="Makalowski W."/>
            <person name="Marzo M."/>
            <person name="Matsuda M."/>
            <person name="Matzkin L."/>
            <person name="McAllister B."/>
            <person name="McBride C.S."/>
            <person name="McKernan B."/>
            <person name="McKernan K."/>
            <person name="Mendez-Lago M."/>
            <person name="Minx P."/>
            <person name="Mollenhauer M.U."/>
            <person name="Montooth K."/>
            <person name="Mount S.M."/>
            <person name="Mu X."/>
            <person name="Myers E."/>
            <person name="Negre B."/>
            <person name="Newfeld S."/>
            <person name="Nielsen R."/>
            <person name="Noor M.A."/>
            <person name="O'Grady P."/>
            <person name="Pachter L."/>
            <person name="Papaceit M."/>
            <person name="Parisi M.J."/>
            <person name="Parisi M."/>
            <person name="Parts L."/>
            <person name="Pedersen J.S."/>
            <person name="Pesole G."/>
            <person name="Phillippy A.M."/>
            <person name="Ponting C.P."/>
            <person name="Pop M."/>
            <person name="Porcelli D."/>
            <person name="Powell J.R."/>
            <person name="Prohaska S."/>
            <person name="Pruitt K."/>
            <person name="Puig M."/>
            <person name="Quesneville H."/>
            <person name="Ram K.R."/>
            <person name="Rand D."/>
            <person name="Rasmussen M.D."/>
            <person name="Reed L.K."/>
            <person name="Reenan R."/>
            <person name="Reily A."/>
            <person name="Remington K.A."/>
            <person name="Rieger T.T."/>
            <person name="Ritchie M.G."/>
            <person name="Robin C."/>
            <person name="Rogers Y.H."/>
            <person name="Rohde C."/>
            <person name="Rozas J."/>
            <person name="Rubenfield M.J."/>
            <person name="Ruiz A."/>
            <person name="Russo S."/>
            <person name="Salzberg S.L."/>
            <person name="Sanchez-Gracia A."/>
            <person name="Saranga D.J."/>
            <person name="Sato H."/>
            <person name="Schaeffer S.W."/>
            <person name="Schatz M.C."/>
            <person name="Schlenke T."/>
            <person name="Schwartz R."/>
            <person name="Segarra C."/>
            <person name="Singh R.S."/>
            <person name="Sirot L."/>
            <person name="Sirota M."/>
            <person name="Sisneros N.B."/>
            <person name="Smith C.D."/>
            <person name="Smith T.F."/>
            <person name="Spieth J."/>
            <person name="Stage D.E."/>
            <person name="Stark A."/>
            <person name="Stephan W."/>
            <person name="Strausberg R.L."/>
            <person name="Strempel S."/>
            <person name="Sturgill D."/>
            <person name="Sutton G."/>
            <person name="Sutton G.G."/>
            <person name="Tao W."/>
            <person name="Teichmann S."/>
            <person name="Tobari Y.N."/>
            <person name="Tomimura Y."/>
            <person name="Tsolas J.M."/>
            <person name="Valente V.L."/>
            <person name="Venter E."/>
            <person name="Venter J.C."/>
            <person name="Vicario S."/>
            <person name="Vieira F.G."/>
            <person name="Vilella A.J."/>
            <person name="Villasante A."/>
            <person name="Walenz B."/>
            <person name="Wang J."/>
            <person name="Wasserman M."/>
            <person name="Watts T."/>
            <person name="Wilson D."/>
            <person name="Wilson R.K."/>
            <person name="Wing R.A."/>
            <person name="Wolfner M.F."/>
            <person name="Wong A."/>
            <person name="Wong G.K."/>
            <person name="Wu C.I."/>
            <person name="Wu G."/>
            <person name="Yamamoto D."/>
            <person name="Yang H.P."/>
            <person name="Yang S.P."/>
            <person name="Yorke J.A."/>
            <person name="Yoshida K."/>
            <person name="Zdobnov E."/>
            <person name="Zhang P."/>
            <person name="Zhang Y."/>
            <person name="Zimin A.V."/>
            <person name="Baldwin J."/>
            <person name="Abdouelleil A."/>
            <person name="Abdulkadir J."/>
            <person name="Abebe A."/>
            <person name="Abera B."/>
            <person name="Abreu J."/>
            <person name="Acer S.C."/>
            <person name="Aftuck L."/>
            <person name="Alexander A."/>
            <person name="An P."/>
            <person name="Anderson E."/>
            <person name="Anderson S."/>
            <person name="Arachi H."/>
            <person name="Azer M."/>
            <person name="Bachantsang P."/>
            <person name="Barry A."/>
            <person name="Bayul T."/>
            <person name="Berlin A."/>
            <person name="Bessette D."/>
            <person name="Bloom T."/>
            <person name="Blye J."/>
            <person name="Boguslavskiy L."/>
            <person name="Bonnet C."/>
            <person name="Boukhgalter B."/>
            <person name="Bourzgui I."/>
            <person name="Brown A."/>
            <person name="Cahill P."/>
            <person name="Channer S."/>
            <person name="Cheshatsang Y."/>
            <person name="Chuda L."/>
            <person name="Citroen M."/>
            <person name="Collymore A."/>
            <person name="Cooke P."/>
            <person name="Costello M."/>
            <person name="D'Aco K."/>
            <person name="Daza R."/>
            <person name="De Haan G."/>
            <person name="DeGray S."/>
            <person name="DeMaso C."/>
            <person name="Dhargay N."/>
            <person name="Dooley K."/>
            <person name="Dooley E."/>
            <person name="Doricent M."/>
            <person name="Dorje P."/>
            <person name="Dorjee K."/>
            <person name="Dupes A."/>
            <person name="Elong R."/>
            <person name="Falk J."/>
            <person name="Farina A."/>
            <person name="Faro S."/>
            <person name="Ferguson D."/>
            <person name="Fisher S."/>
            <person name="Foley C.D."/>
            <person name="Franke A."/>
            <person name="Friedrich D."/>
            <person name="Gadbois L."/>
            <person name="Gearin G."/>
            <person name="Gearin C.R."/>
            <person name="Giannoukos G."/>
            <person name="Goode T."/>
            <person name="Graham J."/>
            <person name="Grandbois E."/>
            <person name="Grewal S."/>
            <person name="Gyaltsen K."/>
            <person name="Hafez N."/>
            <person name="Hagos B."/>
            <person name="Hall J."/>
            <person name="Henson C."/>
            <person name="Hollinger A."/>
            <person name="Honan T."/>
            <person name="Huard M.D."/>
            <person name="Hughes L."/>
            <person name="Hurhula B."/>
            <person name="Husby M.E."/>
            <person name="Kamat A."/>
            <person name="Kanga B."/>
            <person name="Kashin S."/>
            <person name="Khazanovich D."/>
            <person name="Kisner P."/>
            <person name="Lance K."/>
            <person name="Lara M."/>
            <person name="Lee W."/>
            <person name="Lennon N."/>
            <person name="Letendre F."/>
            <person name="LeVine R."/>
            <person name="Lipovsky A."/>
            <person name="Liu X."/>
            <person name="Liu J."/>
            <person name="Liu S."/>
            <person name="Lokyitsang T."/>
            <person name="Lokyitsang Y."/>
            <person name="Lubonja R."/>
            <person name="Lui A."/>
            <person name="MacDonald P."/>
            <person name="Magnisalis V."/>
            <person name="Maru K."/>
            <person name="Matthews C."/>
            <person name="McCusker W."/>
            <person name="McDonough S."/>
            <person name="Mehta T."/>
            <person name="Meldrim J."/>
            <person name="Meneus L."/>
            <person name="Mihai O."/>
            <person name="Mihalev A."/>
            <person name="Mihova T."/>
            <person name="Mittelman R."/>
            <person name="Mlenga V."/>
            <person name="Montmayeur A."/>
            <person name="Mulrain L."/>
            <person name="Navidi A."/>
            <person name="Naylor J."/>
            <person name="Negash T."/>
            <person name="Nguyen T."/>
            <person name="Nguyen N."/>
            <person name="Nicol R."/>
            <person name="Norbu C."/>
            <person name="Norbu N."/>
            <person name="Novod N."/>
            <person name="O'Neill B."/>
            <person name="Osman S."/>
            <person name="Markiewicz E."/>
            <person name="Oyono O.L."/>
            <person name="Patti C."/>
            <person name="Phunkhang P."/>
            <person name="Pierre F."/>
            <person name="Priest M."/>
            <person name="Raghuraman S."/>
            <person name="Rege F."/>
            <person name="Reyes R."/>
            <person name="Rise C."/>
            <person name="Rogov P."/>
            <person name="Ross K."/>
            <person name="Ryan E."/>
            <person name="Settipalli S."/>
            <person name="Shea T."/>
            <person name="Sherpa N."/>
            <person name="Shi L."/>
            <person name="Shih D."/>
            <person name="Sparrow T."/>
            <person name="Spaulding J."/>
            <person name="Stalker J."/>
            <person name="Stange-Thomann N."/>
            <person name="Stavropoulos S."/>
            <person name="Stone C."/>
            <person name="Strader C."/>
            <person name="Tesfaye S."/>
            <person name="Thomson T."/>
            <person name="Thoulutsang Y."/>
            <person name="Thoulutsang D."/>
            <person name="Topham K."/>
            <person name="Topping I."/>
            <person name="Tsamla T."/>
            <person name="Vassiliev H."/>
            <person name="Vo A."/>
            <person name="Wangchuk T."/>
            <person name="Wangdi T."/>
            <person name="Weiand M."/>
            <person name="Wilkinson J."/>
            <person name="Wilson A."/>
            <person name="Yadav S."/>
            <person name="Young G."/>
            <person name="Yu Q."/>
            <person name="Zembek L."/>
            <person name="Zhong D."/>
            <person name="Zimmer A."/>
            <person name="Zwirko Z."/>
            <person name="Jaffe D.B."/>
            <person name="Alvarez P."/>
            <person name="Brockman W."/>
            <person name="Butler J."/>
            <person name="Chin C."/>
            <person name="Gnerre S."/>
            <person name="Grabherr M."/>
            <person name="Kleber M."/>
            <person name="Mauceli E."/>
            <person name="MacCallum I."/>
        </authorList>
    </citation>
    <scope>NUCLEOTIDE SEQUENCE [LARGE SCALE GENOMIC DNA]</scope>
    <source>
        <strain evidence="3">Tucson 15287-2541.00</strain>
    </source>
</reference>
<dbReference type="InterPro" id="IPR038095">
    <property type="entry name" value="Costars_sf"/>
</dbReference>
<dbReference type="OrthoDB" id="9871914at2759"/>